<reference evidence="1" key="1">
    <citation type="journal article" date="2019" name="bioRxiv">
        <title>The Genome of the Zebra Mussel, Dreissena polymorpha: A Resource for Invasive Species Research.</title>
        <authorList>
            <person name="McCartney M.A."/>
            <person name="Auch B."/>
            <person name="Kono T."/>
            <person name="Mallez S."/>
            <person name="Zhang Y."/>
            <person name="Obille A."/>
            <person name="Becker A."/>
            <person name="Abrahante J.E."/>
            <person name="Garbe J."/>
            <person name="Badalamenti J.P."/>
            <person name="Herman A."/>
            <person name="Mangelson H."/>
            <person name="Liachko I."/>
            <person name="Sullivan S."/>
            <person name="Sone E.D."/>
            <person name="Koren S."/>
            <person name="Silverstein K.A.T."/>
            <person name="Beckman K.B."/>
            <person name="Gohl D.M."/>
        </authorList>
    </citation>
    <scope>NUCLEOTIDE SEQUENCE</scope>
    <source>
        <strain evidence="1">Duluth1</strain>
        <tissue evidence="1">Whole animal</tissue>
    </source>
</reference>
<dbReference type="AlphaFoldDB" id="A0A9D4DCB8"/>
<evidence type="ECO:0000313" key="1">
    <source>
        <dbReference type="EMBL" id="KAH3742084.1"/>
    </source>
</evidence>
<accession>A0A9D4DCB8</accession>
<organism evidence="1 2">
    <name type="scientific">Dreissena polymorpha</name>
    <name type="common">Zebra mussel</name>
    <name type="synonym">Mytilus polymorpha</name>
    <dbReference type="NCBI Taxonomy" id="45954"/>
    <lineage>
        <taxon>Eukaryota</taxon>
        <taxon>Metazoa</taxon>
        <taxon>Spiralia</taxon>
        <taxon>Lophotrochozoa</taxon>
        <taxon>Mollusca</taxon>
        <taxon>Bivalvia</taxon>
        <taxon>Autobranchia</taxon>
        <taxon>Heteroconchia</taxon>
        <taxon>Euheterodonta</taxon>
        <taxon>Imparidentia</taxon>
        <taxon>Neoheterodontei</taxon>
        <taxon>Myida</taxon>
        <taxon>Dreissenoidea</taxon>
        <taxon>Dreissenidae</taxon>
        <taxon>Dreissena</taxon>
    </lineage>
</organism>
<gene>
    <name evidence="1" type="ORF">DPMN_048818</name>
</gene>
<keyword evidence="2" id="KW-1185">Reference proteome</keyword>
<dbReference type="EMBL" id="JAIWYP010000011">
    <property type="protein sequence ID" value="KAH3742084.1"/>
    <property type="molecule type" value="Genomic_DNA"/>
</dbReference>
<evidence type="ECO:0000313" key="2">
    <source>
        <dbReference type="Proteomes" id="UP000828390"/>
    </source>
</evidence>
<reference evidence="1" key="2">
    <citation type="submission" date="2020-11" db="EMBL/GenBank/DDBJ databases">
        <authorList>
            <person name="McCartney M.A."/>
            <person name="Auch B."/>
            <person name="Kono T."/>
            <person name="Mallez S."/>
            <person name="Becker A."/>
            <person name="Gohl D.M."/>
            <person name="Silverstein K.A.T."/>
            <person name="Koren S."/>
            <person name="Bechman K.B."/>
            <person name="Herman A."/>
            <person name="Abrahante J.E."/>
            <person name="Garbe J."/>
        </authorList>
    </citation>
    <scope>NUCLEOTIDE SEQUENCE</scope>
    <source>
        <strain evidence="1">Duluth1</strain>
        <tissue evidence="1">Whole animal</tissue>
    </source>
</reference>
<name>A0A9D4DCB8_DREPO</name>
<dbReference type="Proteomes" id="UP000828390">
    <property type="component" value="Unassembled WGS sequence"/>
</dbReference>
<protein>
    <submittedName>
        <fullName evidence="1">Uncharacterized protein</fullName>
    </submittedName>
</protein>
<comment type="caution">
    <text evidence="1">The sequence shown here is derived from an EMBL/GenBank/DDBJ whole genome shotgun (WGS) entry which is preliminary data.</text>
</comment>
<sequence>MTLILKKKSTCWIAIDDCARATEDDRLELVDMGSTQMSSRINDLERKRDAAGGGYLPQVSVNEKKFRIHEYCRGKIVK</sequence>
<proteinExistence type="predicted"/>